<keyword evidence="3" id="KW-1185">Reference proteome</keyword>
<dbReference type="PANTHER" id="PTHR10378">
    <property type="entry name" value="LIM DOMAIN-BINDING PROTEIN"/>
    <property type="match status" value="1"/>
</dbReference>
<dbReference type="InterPro" id="IPR029005">
    <property type="entry name" value="LIM-bd/SEUSS"/>
</dbReference>
<feature type="compositionally biased region" description="Polar residues" evidence="1">
    <location>
        <begin position="351"/>
        <end position="373"/>
    </location>
</feature>
<feature type="compositionally biased region" description="Pro residues" evidence="1">
    <location>
        <begin position="328"/>
        <end position="338"/>
    </location>
</feature>
<dbReference type="EMBL" id="WTPW01000593">
    <property type="protein sequence ID" value="KAF0496868.1"/>
    <property type="molecule type" value="Genomic_DNA"/>
</dbReference>
<evidence type="ECO:0000313" key="3">
    <source>
        <dbReference type="Proteomes" id="UP000439903"/>
    </source>
</evidence>
<protein>
    <submittedName>
        <fullName evidence="2">Adhesion defective protein, predicted transcriptional regulator</fullName>
    </submittedName>
</protein>
<reference evidence="2 3" key="1">
    <citation type="journal article" date="2019" name="Environ. Microbiol.">
        <title>At the nexus of three kingdoms: the genome of the mycorrhizal fungus Gigaspora margarita provides insights into plant, endobacterial and fungal interactions.</title>
        <authorList>
            <person name="Venice F."/>
            <person name="Ghignone S."/>
            <person name="Salvioli di Fossalunga A."/>
            <person name="Amselem J."/>
            <person name="Novero M."/>
            <person name="Xianan X."/>
            <person name="Sedzielewska Toro K."/>
            <person name="Morin E."/>
            <person name="Lipzen A."/>
            <person name="Grigoriev I.V."/>
            <person name="Henrissat B."/>
            <person name="Martin F.M."/>
            <person name="Bonfante P."/>
        </authorList>
    </citation>
    <scope>NUCLEOTIDE SEQUENCE [LARGE SCALE GENOMIC DNA]</scope>
    <source>
        <strain evidence="2 3">BEG34</strain>
    </source>
</reference>
<gene>
    <name evidence="2" type="ORF">F8M41_020899</name>
</gene>
<dbReference type="Proteomes" id="UP000439903">
    <property type="component" value="Unassembled WGS sequence"/>
</dbReference>
<comment type="caution">
    <text evidence="2">The sequence shown here is derived from an EMBL/GenBank/DDBJ whole genome shotgun (WGS) entry which is preliminary data.</text>
</comment>
<proteinExistence type="predicted"/>
<name>A0A8H4EJI0_GIGMA</name>
<feature type="compositionally biased region" description="Basic residues" evidence="1">
    <location>
        <begin position="402"/>
        <end position="416"/>
    </location>
</feature>
<accession>A0A8H4EJI0</accession>
<dbReference type="OrthoDB" id="774557at2759"/>
<sequence length="422" mass="46627">MSNMANLNPAAYTNGINLTNGIVSVPNTPRGLAHMHLAMGQAPHSLNPAMQQYGLGIPMLTNVPAINNPRLQGQRQMALTQNPSPPISRNPMSYFPRPQHSQGTCILRLFLFSEHLTNEGPYKKNIDHWKRVVDEFFSEEGKFRYGLWNCHTTESRMFDIPNPVISRFFQVNFESGVTSIQLTMSGIKENLGPPIILGNNGFAVPVSTVEAKASMIYNYEDGSRVVATGLLKVRFNYNIKIDIFEFNTEKHTEYVPRLINILPESPIGEYGIPTKTLRSLEVAEGVVTLNDLITTTINSKKGPLQALSALANPEQKPQNIINQQNDIPPTPGPSPPEIPAKTPKEKAENATVDNNTQQPTTNEVPMPSPSTANAIAKQESPLAKPKSPTLMHKRPSDPNSQKPKRSRTGKLTPRKGSRQETS</sequence>
<dbReference type="Pfam" id="PF01803">
    <property type="entry name" value="LIM_bind"/>
    <property type="match status" value="2"/>
</dbReference>
<evidence type="ECO:0000313" key="2">
    <source>
        <dbReference type="EMBL" id="KAF0496868.1"/>
    </source>
</evidence>
<organism evidence="2 3">
    <name type="scientific">Gigaspora margarita</name>
    <dbReference type="NCBI Taxonomy" id="4874"/>
    <lineage>
        <taxon>Eukaryota</taxon>
        <taxon>Fungi</taxon>
        <taxon>Fungi incertae sedis</taxon>
        <taxon>Mucoromycota</taxon>
        <taxon>Glomeromycotina</taxon>
        <taxon>Glomeromycetes</taxon>
        <taxon>Diversisporales</taxon>
        <taxon>Gigasporaceae</taxon>
        <taxon>Gigaspora</taxon>
    </lineage>
</organism>
<dbReference type="AlphaFoldDB" id="A0A8H4EJI0"/>
<evidence type="ECO:0000256" key="1">
    <source>
        <dbReference type="SAM" id="MobiDB-lite"/>
    </source>
</evidence>
<feature type="region of interest" description="Disordered" evidence="1">
    <location>
        <begin position="320"/>
        <end position="422"/>
    </location>
</feature>